<accession>A0A225DF85</accession>
<keyword evidence="3" id="KW-0378">Hydrolase</keyword>
<dbReference type="SUPFAM" id="SSF53474">
    <property type="entry name" value="alpha/beta-Hydrolases"/>
    <property type="match status" value="1"/>
</dbReference>
<evidence type="ECO:0000313" key="4">
    <source>
        <dbReference type="Proteomes" id="UP000214646"/>
    </source>
</evidence>
<dbReference type="Gene3D" id="3.40.50.1820">
    <property type="entry name" value="alpha/beta hydrolase"/>
    <property type="match status" value="1"/>
</dbReference>
<evidence type="ECO:0000259" key="2">
    <source>
        <dbReference type="Pfam" id="PF01738"/>
    </source>
</evidence>
<dbReference type="Pfam" id="PF01738">
    <property type="entry name" value="DLH"/>
    <property type="match status" value="1"/>
</dbReference>
<dbReference type="AlphaFoldDB" id="A0A225DF85"/>
<dbReference type="PANTHER" id="PTHR46623:SF6">
    <property type="entry name" value="ALPHA_BETA-HYDROLASES SUPERFAMILY PROTEIN"/>
    <property type="match status" value="1"/>
</dbReference>
<sequence>MRLALSACLLGLLAAPAVAQDWAKAKLEKSLRHGEWVKVKSGAREVQTFVVYPEVKEKATAVVVIHEIFGLTDWVRLVADQLAADGYIAIAPDLLTGAGPNGGGTDSLGSGDGVRKAIMSLPPDQITADLNASVDYATKLPACNGKVAAGGFCWGGGQAFRFATNNKAIKAAFAFYGTGPDKESDIARIQAPVYGFYGGNDARVNATIPKSTDLMKKAEKTYDPVTYEGAGHGFMRAGAAPDTNEANKKAMTEAWKRWNELLKKL</sequence>
<dbReference type="InterPro" id="IPR051049">
    <property type="entry name" value="Dienelactone_hydrolase-like"/>
</dbReference>
<reference evidence="4" key="1">
    <citation type="submission" date="2017-06" db="EMBL/GenBank/DDBJ databases">
        <title>Genome analysis of Fimbriiglobus ruber SP5, the first member of the order Planctomycetales with confirmed chitinolytic capability.</title>
        <authorList>
            <person name="Ravin N.V."/>
            <person name="Rakitin A.L."/>
            <person name="Ivanova A.A."/>
            <person name="Beletsky A.V."/>
            <person name="Kulichevskaya I.S."/>
            <person name="Mardanov A.V."/>
            <person name="Dedysh S.N."/>
        </authorList>
    </citation>
    <scope>NUCLEOTIDE SEQUENCE [LARGE SCALE GENOMIC DNA]</scope>
    <source>
        <strain evidence="4">SP5</strain>
    </source>
</reference>
<feature type="chain" id="PRO_5012420456" evidence="1">
    <location>
        <begin position="20"/>
        <end position="265"/>
    </location>
</feature>
<dbReference type="InterPro" id="IPR002925">
    <property type="entry name" value="Dienelactn_hydro"/>
</dbReference>
<dbReference type="EMBL" id="NIDE01000008">
    <property type="protein sequence ID" value="OWK40210.1"/>
    <property type="molecule type" value="Genomic_DNA"/>
</dbReference>
<keyword evidence="4" id="KW-1185">Reference proteome</keyword>
<dbReference type="OrthoDB" id="9771666at2"/>
<dbReference type="GO" id="GO:0016787">
    <property type="term" value="F:hydrolase activity"/>
    <property type="evidence" value="ECO:0007669"/>
    <property type="project" value="UniProtKB-KW"/>
</dbReference>
<dbReference type="InterPro" id="IPR029058">
    <property type="entry name" value="AB_hydrolase_fold"/>
</dbReference>
<protein>
    <submittedName>
        <fullName evidence="3">Dienelactone hydrolase family</fullName>
    </submittedName>
</protein>
<evidence type="ECO:0000256" key="1">
    <source>
        <dbReference type="SAM" id="SignalP"/>
    </source>
</evidence>
<dbReference type="RefSeq" id="WP_088256169.1">
    <property type="nucleotide sequence ID" value="NZ_NIDE01000008.1"/>
</dbReference>
<dbReference type="PANTHER" id="PTHR46623">
    <property type="entry name" value="CARBOXYMETHYLENEBUTENOLIDASE-RELATED"/>
    <property type="match status" value="1"/>
</dbReference>
<comment type="caution">
    <text evidence="3">The sequence shown here is derived from an EMBL/GenBank/DDBJ whole genome shotgun (WGS) entry which is preliminary data.</text>
</comment>
<keyword evidence="1" id="KW-0732">Signal</keyword>
<proteinExistence type="predicted"/>
<name>A0A225DF85_9BACT</name>
<feature type="domain" description="Dienelactone hydrolase" evidence="2">
    <location>
        <begin position="47"/>
        <end position="264"/>
    </location>
</feature>
<dbReference type="Proteomes" id="UP000214646">
    <property type="component" value="Unassembled WGS sequence"/>
</dbReference>
<gene>
    <name evidence="3" type="ORF">FRUB_05129</name>
</gene>
<organism evidence="3 4">
    <name type="scientific">Fimbriiglobus ruber</name>
    <dbReference type="NCBI Taxonomy" id="1908690"/>
    <lineage>
        <taxon>Bacteria</taxon>
        <taxon>Pseudomonadati</taxon>
        <taxon>Planctomycetota</taxon>
        <taxon>Planctomycetia</taxon>
        <taxon>Gemmatales</taxon>
        <taxon>Gemmataceae</taxon>
        <taxon>Fimbriiglobus</taxon>
    </lineage>
</organism>
<feature type="signal peptide" evidence="1">
    <location>
        <begin position="1"/>
        <end position="19"/>
    </location>
</feature>
<evidence type="ECO:0000313" key="3">
    <source>
        <dbReference type="EMBL" id="OWK40210.1"/>
    </source>
</evidence>